<gene>
    <name evidence="3" type="ORF">OsI_11720</name>
</gene>
<dbReference type="InterPro" id="IPR036047">
    <property type="entry name" value="F-box-like_dom_sf"/>
</dbReference>
<dbReference type="GO" id="GO:0031146">
    <property type="term" value="P:SCF-dependent proteasomal ubiquitin-dependent protein catabolic process"/>
    <property type="evidence" value="ECO:0007669"/>
    <property type="project" value="TreeGrafter"/>
</dbReference>
<reference evidence="3 4" key="1">
    <citation type="journal article" date="2005" name="PLoS Biol.">
        <title>The genomes of Oryza sativa: a history of duplications.</title>
        <authorList>
            <person name="Yu J."/>
            <person name="Wang J."/>
            <person name="Lin W."/>
            <person name="Li S."/>
            <person name="Li H."/>
            <person name="Zhou J."/>
            <person name="Ni P."/>
            <person name="Dong W."/>
            <person name="Hu S."/>
            <person name="Zeng C."/>
            <person name="Zhang J."/>
            <person name="Zhang Y."/>
            <person name="Li R."/>
            <person name="Xu Z."/>
            <person name="Li S."/>
            <person name="Li X."/>
            <person name="Zheng H."/>
            <person name="Cong L."/>
            <person name="Lin L."/>
            <person name="Yin J."/>
            <person name="Geng J."/>
            <person name="Li G."/>
            <person name="Shi J."/>
            <person name="Liu J."/>
            <person name="Lv H."/>
            <person name="Li J."/>
            <person name="Wang J."/>
            <person name="Deng Y."/>
            <person name="Ran L."/>
            <person name="Shi X."/>
            <person name="Wang X."/>
            <person name="Wu Q."/>
            <person name="Li C."/>
            <person name="Ren X."/>
            <person name="Wang J."/>
            <person name="Wang X."/>
            <person name="Li D."/>
            <person name="Liu D."/>
            <person name="Zhang X."/>
            <person name="Ji Z."/>
            <person name="Zhao W."/>
            <person name="Sun Y."/>
            <person name="Zhang Z."/>
            <person name="Bao J."/>
            <person name="Han Y."/>
            <person name="Dong L."/>
            <person name="Ji J."/>
            <person name="Chen P."/>
            <person name="Wu S."/>
            <person name="Liu J."/>
            <person name="Xiao Y."/>
            <person name="Bu D."/>
            <person name="Tan J."/>
            <person name="Yang L."/>
            <person name="Ye C."/>
            <person name="Zhang J."/>
            <person name="Xu J."/>
            <person name="Zhou Y."/>
            <person name="Yu Y."/>
            <person name="Zhang B."/>
            <person name="Zhuang S."/>
            <person name="Wei H."/>
            <person name="Liu B."/>
            <person name="Lei M."/>
            <person name="Yu H."/>
            <person name="Li Y."/>
            <person name="Xu H."/>
            <person name="Wei S."/>
            <person name="He X."/>
            <person name="Fang L."/>
            <person name="Zhang Z."/>
            <person name="Zhang Y."/>
            <person name="Huang X."/>
            <person name="Su Z."/>
            <person name="Tong W."/>
            <person name="Li J."/>
            <person name="Tong Z."/>
            <person name="Li S."/>
            <person name="Ye J."/>
            <person name="Wang L."/>
            <person name="Fang L."/>
            <person name="Lei T."/>
            <person name="Chen C."/>
            <person name="Chen H."/>
            <person name="Xu Z."/>
            <person name="Li H."/>
            <person name="Huang H."/>
            <person name="Zhang F."/>
            <person name="Xu H."/>
            <person name="Li N."/>
            <person name="Zhao C."/>
            <person name="Li S."/>
            <person name="Dong L."/>
            <person name="Huang Y."/>
            <person name="Li L."/>
            <person name="Xi Y."/>
            <person name="Qi Q."/>
            <person name="Li W."/>
            <person name="Zhang B."/>
            <person name="Hu W."/>
            <person name="Zhang Y."/>
            <person name="Tian X."/>
            <person name="Jiao Y."/>
            <person name="Liang X."/>
            <person name="Jin J."/>
            <person name="Gao L."/>
            <person name="Zheng W."/>
            <person name="Hao B."/>
            <person name="Liu S."/>
            <person name="Wang W."/>
            <person name="Yuan L."/>
            <person name="Cao M."/>
            <person name="McDermott J."/>
            <person name="Samudrala R."/>
            <person name="Wang J."/>
            <person name="Wong G.K."/>
            <person name="Yang H."/>
        </authorList>
    </citation>
    <scope>NUCLEOTIDE SEQUENCE [LARGE SCALE GENOMIC DNA]</scope>
    <source>
        <strain evidence="4">cv. 93-11</strain>
    </source>
</reference>
<keyword evidence="4" id="KW-1185">Reference proteome</keyword>
<proteinExistence type="predicted"/>
<dbReference type="SMART" id="SM00256">
    <property type="entry name" value="FBOX"/>
    <property type="match status" value="1"/>
</dbReference>
<feature type="domain" description="F-box" evidence="2">
    <location>
        <begin position="17"/>
        <end position="52"/>
    </location>
</feature>
<protein>
    <recommendedName>
        <fullName evidence="2">F-box domain-containing protein</fullName>
    </recommendedName>
</protein>
<dbReference type="HOGENOM" id="CLU_1605411_0_0_1"/>
<dbReference type="GO" id="GO:0004842">
    <property type="term" value="F:ubiquitin-protein transferase activity"/>
    <property type="evidence" value="ECO:0007669"/>
    <property type="project" value="TreeGrafter"/>
</dbReference>
<evidence type="ECO:0000313" key="3">
    <source>
        <dbReference type="EMBL" id="EAY90155.1"/>
    </source>
</evidence>
<dbReference type="PROSITE" id="PS50181">
    <property type="entry name" value="FBOX"/>
    <property type="match status" value="1"/>
</dbReference>
<sequence length="166" mass="17439">MDNAAAPPSSGAAGKEMATAGALPDDLLDEILLRLPARSILRCRAVCKAWRSRTSHPYFLEPTPPVPGKSPAPWCTLLHFPSPNSAPPSASDLSATATATRRRRSGAADPPASCRCRRPQQCGSLPVLLSSAPGTASCVWCPVLAPASFALASTVTQWRSQEFFAG</sequence>
<feature type="compositionally biased region" description="Low complexity" evidence="1">
    <location>
        <begin position="81"/>
        <end position="99"/>
    </location>
</feature>
<name>A2XH45_ORYSI</name>
<evidence type="ECO:0000256" key="1">
    <source>
        <dbReference type="SAM" id="MobiDB-lite"/>
    </source>
</evidence>
<dbReference type="InterPro" id="IPR001810">
    <property type="entry name" value="F-box_dom"/>
</dbReference>
<organism evidence="3 4">
    <name type="scientific">Oryza sativa subsp. indica</name>
    <name type="common">Rice</name>
    <dbReference type="NCBI Taxonomy" id="39946"/>
    <lineage>
        <taxon>Eukaryota</taxon>
        <taxon>Viridiplantae</taxon>
        <taxon>Streptophyta</taxon>
        <taxon>Embryophyta</taxon>
        <taxon>Tracheophyta</taxon>
        <taxon>Spermatophyta</taxon>
        <taxon>Magnoliopsida</taxon>
        <taxon>Liliopsida</taxon>
        <taxon>Poales</taxon>
        <taxon>Poaceae</taxon>
        <taxon>BOP clade</taxon>
        <taxon>Oryzoideae</taxon>
        <taxon>Oryzeae</taxon>
        <taxon>Oryzinae</taxon>
        <taxon>Oryza</taxon>
        <taxon>Oryza sativa</taxon>
    </lineage>
</organism>
<dbReference type="EMBL" id="CM000128">
    <property type="protein sequence ID" value="EAY90155.1"/>
    <property type="molecule type" value="Genomic_DNA"/>
</dbReference>
<dbReference type="SUPFAM" id="SSF81383">
    <property type="entry name" value="F-box domain"/>
    <property type="match status" value="1"/>
</dbReference>
<dbReference type="STRING" id="39946.A2XH45"/>
<evidence type="ECO:0000259" key="2">
    <source>
        <dbReference type="PROSITE" id="PS50181"/>
    </source>
</evidence>
<dbReference type="Pfam" id="PF00646">
    <property type="entry name" value="F-box"/>
    <property type="match status" value="1"/>
</dbReference>
<dbReference type="AlphaFoldDB" id="A2XH45"/>
<dbReference type="Proteomes" id="UP000007015">
    <property type="component" value="Chromosome 3"/>
</dbReference>
<dbReference type="CDD" id="cd22157">
    <property type="entry name" value="F-box_AtFBW1-like"/>
    <property type="match status" value="1"/>
</dbReference>
<accession>A2XH45</accession>
<dbReference type="PANTHER" id="PTHR46301">
    <property type="entry name" value="F-BOX/KELCH-REPEAT PROTEIN"/>
    <property type="match status" value="1"/>
</dbReference>
<dbReference type="PANTHER" id="PTHR46301:SF77">
    <property type="entry name" value="F-BOX ONLY PROTEIN 6"/>
    <property type="match status" value="1"/>
</dbReference>
<dbReference type="Gramene" id="BGIOSGA012698-TA">
    <property type="protein sequence ID" value="BGIOSGA012698-PA"/>
    <property type="gene ID" value="BGIOSGA012698"/>
</dbReference>
<dbReference type="Gene3D" id="1.20.1280.50">
    <property type="match status" value="1"/>
</dbReference>
<feature type="region of interest" description="Disordered" evidence="1">
    <location>
        <begin position="81"/>
        <end position="115"/>
    </location>
</feature>
<evidence type="ECO:0000313" key="4">
    <source>
        <dbReference type="Proteomes" id="UP000007015"/>
    </source>
</evidence>